<dbReference type="KEGG" id="paun:MJA45_11665"/>
<feature type="transmembrane region" description="Helical" evidence="6">
    <location>
        <begin position="43"/>
        <end position="76"/>
    </location>
</feature>
<proteinExistence type="inferred from homology"/>
<dbReference type="Proteomes" id="UP001305702">
    <property type="component" value="Chromosome"/>
</dbReference>
<sequence length="221" mass="24687">MYAGILAAAAWLIYFLFFTRTGLRLTHVNMRDLSEDLQALGPYALLLGMLAVFIQTLIPIVPFMLVAGANVLVFGLVQGVTINYMMACIGAAAAFFFARYYGHSWVEKKLDRYPAVLEFNKRLETHGFFYVLVGRLIPILPSTAINLGAGVSKIRVSHFILATLIGKLPIVYLESTIAHDMLHIHRYKGRLVLYVVIFLVLLYIGSLFKSKITGKSNSPKK</sequence>
<evidence type="ECO:0000256" key="5">
    <source>
        <dbReference type="ARBA" id="ARBA00023136"/>
    </source>
</evidence>
<comment type="similarity">
    <text evidence="6">Belongs to the TVP38/TMEM64 family.</text>
</comment>
<evidence type="ECO:0000256" key="4">
    <source>
        <dbReference type="ARBA" id="ARBA00022989"/>
    </source>
</evidence>
<feature type="transmembrane region" description="Helical" evidence="6">
    <location>
        <begin position="82"/>
        <end position="102"/>
    </location>
</feature>
<comment type="caution">
    <text evidence="6">Lacks conserved residue(s) required for the propagation of feature annotation.</text>
</comment>
<evidence type="ECO:0000256" key="2">
    <source>
        <dbReference type="ARBA" id="ARBA00022475"/>
    </source>
</evidence>
<evidence type="ECO:0000256" key="3">
    <source>
        <dbReference type="ARBA" id="ARBA00022692"/>
    </source>
</evidence>
<accession>A0AA96LHZ8</accession>
<dbReference type="GO" id="GO:0005886">
    <property type="term" value="C:plasma membrane"/>
    <property type="evidence" value="ECO:0007669"/>
    <property type="project" value="UniProtKB-SubCell"/>
</dbReference>
<name>A0AA96LHZ8_9BACL</name>
<organism evidence="8 9">
    <name type="scientific">Paenibacillus aurantius</name>
    <dbReference type="NCBI Taxonomy" id="2918900"/>
    <lineage>
        <taxon>Bacteria</taxon>
        <taxon>Bacillati</taxon>
        <taxon>Bacillota</taxon>
        <taxon>Bacilli</taxon>
        <taxon>Bacillales</taxon>
        <taxon>Paenibacillaceae</taxon>
        <taxon>Paenibacillus</taxon>
    </lineage>
</organism>
<evidence type="ECO:0000259" key="7">
    <source>
        <dbReference type="Pfam" id="PF09335"/>
    </source>
</evidence>
<dbReference type="AlphaFoldDB" id="A0AA96LHZ8"/>
<dbReference type="PANTHER" id="PTHR12677">
    <property type="entry name" value="GOLGI APPARATUS MEMBRANE PROTEIN TVP38-RELATED"/>
    <property type="match status" value="1"/>
</dbReference>
<comment type="subcellular location">
    <subcellularLocation>
        <location evidence="1 6">Cell membrane</location>
        <topology evidence="1 6">Multi-pass membrane protein</topology>
    </subcellularLocation>
</comment>
<keyword evidence="5 6" id="KW-0472">Membrane</keyword>
<dbReference type="InterPro" id="IPR015414">
    <property type="entry name" value="TMEM64"/>
</dbReference>
<protein>
    <recommendedName>
        <fullName evidence="6">TVP38/TMEM64 family membrane protein</fullName>
    </recommendedName>
</protein>
<feature type="transmembrane region" description="Helical" evidence="6">
    <location>
        <begin position="6"/>
        <end position="23"/>
    </location>
</feature>
<dbReference type="RefSeq" id="WP_315607422.1">
    <property type="nucleotide sequence ID" value="NZ_CP130318.1"/>
</dbReference>
<keyword evidence="3 6" id="KW-0812">Transmembrane</keyword>
<dbReference type="InterPro" id="IPR032816">
    <property type="entry name" value="VTT_dom"/>
</dbReference>
<reference evidence="8 9" key="1">
    <citation type="submission" date="2022-02" db="EMBL/GenBank/DDBJ databases">
        <title>Paenibacillus sp. MBLB1776 Whole Genome Shotgun Sequencing.</title>
        <authorList>
            <person name="Hwang C.Y."/>
            <person name="Cho E.-S."/>
            <person name="Seo M.-J."/>
        </authorList>
    </citation>
    <scope>NUCLEOTIDE SEQUENCE [LARGE SCALE GENOMIC DNA]</scope>
    <source>
        <strain evidence="8 9">MBLB1776</strain>
    </source>
</reference>
<feature type="domain" description="VTT" evidence="7">
    <location>
        <begin position="61"/>
        <end position="174"/>
    </location>
</feature>
<evidence type="ECO:0000313" key="8">
    <source>
        <dbReference type="EMBL" id="WNQ13639.1"/>
    </source>
</evidence>
<dbReference type="EMBL" id="CP130318">
    <property type="protein sequence ID" value="WNQ13639.1"/>
    <property type="molecule type" value="Genomic_DNA"/>
</dbReference>
<feature type="transmembrane region" description="Helical" evidence="6">
    <location>
        <begin position="191"/>
        <end position="208"/>
    </location>
</feature>
<evidence type="ECO:0000256" key="1">
    <source>
        <dbReference type="ARBA" id="ARBA00004651"/>
    </source>
</evidence>
<keyword evidence="9" id="KW-1185">Reference proteome</keyword>
<gene>
    <name evidence="8" type="ORF">MJA45_11665</name>
</gene>
<dbReference type="PANTHER" id="PTHR12677:SF59">
    <property type="entry name" value="GOLGI APPARATUS MEMBRANE PROTEIN TVP38-RELATED"/>
    <property type="match status" value="1"/>
</dbReference>
<dbReference type="Pfam" id="PF09335">
    <property type="entry name" value="VTT_dom"/>
    <property type="match status" value="1"/>
</dbReference>
<evidence type="ECO:0000256" key="6">
    <source>
        <dbReference type="RuleBase" id="RU366058"/>
    </source>
</evidence>
<keyword evidence="2 6" id="KW-1003">Cell membrane</keyword>
<evidence type="ECO:0000313" key="9">
    <source>
        <dbReference type="Proteomes" id="UP001305702"/>
    </source>
</evidence>
<keyword evidence="4 6" id="KW-1133">Transmembrane helix</keyword>